<dbReference type="AlphaFoldDB" id="A0A381VZF5"/>
<dbReference type="SUPFAM" id="SSF143456">
    <property type="entry name" value="VC0467-like"/>
    <property type="match status" value="1"/>
</dbReference>
<reference evidence="1" key="1">
    <citation type="submission" date="2018-05" db="EMBL/GenBank/DDBJ databases">
        <authorList>
            <person name="Lanie J.A."/>
            <person name="Ng W.-L."/>
            <person name="Kazmierczak K.M."/>
            <person name="Andrzejewski T.M."/>
            <person name="Davidsen T.M."/>
            <person name="Wayne K.J."/>
            <person name="Tettelin H."/>
            <person name="Glass J.I."/>
            <person name="Rusch D."/>
            <person name="Podicherti R."/>
            <person name="Tsui H.-C.T."/>
            <person name="Winkler M.E."/>
        </authorList>
    </citation>
    <scope>NUCLEOTIDE SEQUENCE</scope>
</reference>
<dbReference type="GO" id="GO:0005829">
    <property type="term" value="C:cytosol"/>
    <property type="evidence" value="ECO:0007669"/>
    <property type="project" value="TreeGrafter"/>
</dbReference>
<dbReference type="EMBL" id="UINC01010237">
    <property type="protein sequence ID" value="SVA45624.1"/>
    <property type="molecule type" value="Genomic_DNA"/>
</dbReference>
<evidence type="ECO:0000313" key="1">
    <source>
        <dbReference type="EMBL" id="SVA45624.1"/>
    </source>
</evidence>
<dbReference type="Pfam" id="PF02622">
    <property type="entry name" value="DUF179"/>
    <property type="match status" value="1"/>
</dbReference>
<sequence>MLDAGGMYGSCFHHTVILMCQHSPGGAFGLVLNQPSDKRIGDVLPIDMPPSVKNRRTRSGGPVDESSVHILHSDSFMFQGNVMNNLSLVQDPDELSDLANSVNPDHQIEVFLGYSGWGAGQLESELARKAWLICKATTELVFSNPEEAAWREILRDLDWQHRLLADGPDDLSWN</sequence>
<name>A0A381VZF5_9ZZZZ</name>
<accession>A0A381VZF5</accession>
<dbReference type="PANTHER" id="PTHR30327">
    <property type="entry name" value="UNCHARACTERIZED PROTEIN YQGE"/>
    <property type="match status" value="1"/>
</dbReference>
<proteinExistence type="predicted"/>
<dbReference type="Gene3D" id="3.40.1740.10">
    <property type="entry name" value="VC0467-like"/>
    <property type="match status" value="1"/>
</dbReference>
<organism evidence="1">
    <name type="scientific">marine metagenome</name>
    <dbReference type="NCBI Taxonomy" id="408172"/>
    <lineage>
        <taxon>unclassified sequences</taxon>
        <taxon>metagenomes</taxon>
        <taxon>ecological metagenomes</taxon>
    </lineage>
</organism>
<gene>
    <name evidence="1" type="ORF">METZ01_LOCUS98478</name>
</gene>
<protein>
    <submittedName>
        <fullName evidence="1">Uncharacterized protein</fullName>
    </submittedName>
</protein>
<dbReference type="PANTHER" id="PTHR30327:SF1">
    <property type="entry name" value="UPF0301 PROTEIN YQGE"/>
    <property type="match status" value="1"/>
</dbReference>
<dbReference type="InterPro" id="IPR003774">
    <property type="entry name" value="AlgH-like"/>
</dbReference>